<reference evidence="1" key="1">
    <citation type="submission" date="2016-08" db="EMBL/GenBank/DDBJ databases">
        <title>Complete Genome Seqeunce of Paenibacillus sp. BIHB 4019 from tea rhizoplane.</title>
        <authorList>
            <person name="Thakur R."/>
            <person name="Swarnkar M.K."/>
            <person name="Gulati A."/>
        </authorList>
    </citation>
    <scope>NUCLEOTIDE SEQUENCE [LARGE SCALE GENOMIC DNA]</scope>
    <source>
        <strain evidence="1">BIHB4019</strain>
    </source>
</reference>
<accession>A0A1B2DEE5</accession>
<organism evidence="1">
    <name type="scientific">Paenibacillus sp. BIHB 4019</name>
    <dbReference type="NCBI Taxonomy" id="1870819"/>
    <lineage>
        <taxon>Bacteria</taxon>
        <taxon>Bacillati</taxon>
        <taxon>Bacillota</taxon>
        <taxon>Bacilli</taxon>
        <taxon>Bacillales</taxon>
        <taxon>Paenibacillaceae</taxon>
        <taxon>Paenibacillus</taxon>
    </lineage>
</organism>
<evidence type="ECO:0000313" key="1">
    <source>
        <dbReference type="EMBL" id="ANY66075.1"/>
    </source>
</evidence>
<proteinExistence type="predicted"/>
<gene>
    <name evidence="1" type="ORF">BBD42_06090</name>
</gene>
<dbReference type="AlphaFoldDB" id="A0A1B2DEE5"/>
<protein>
    <submittedName>
        <fullName evidence="1">Uncharacterized protein</fullName>
    </submittedName>
</protein>
<dbReference type="EMBL" id="CP016808">
    <property type="protein sequence ID" value="ANY66075.1"/>
    <property type="molecule type" value="Genomic_DNA"/>
</dbReference>
<name>A0A1B2DEE5_9BACL</name>
<sequence>MHSGNYAGLCIAAANKLRLLLKTYRMLEAEPSFRGKHGSGGFFGQIKERAYIIVRLGNFVPRTVEAGQDIRYNVTYIWKYL</sequence>